<dbReference type="OrthoDB" id="4850648at2759"/>
<reference evidence="1" key="1">
    <citation type="submission" date="2020-04" db="EMBL/GenBank/DDBJ databases">
        <title>Genome Assembly and Annotation of Botryosphaeria dothidea sdau 11-99, a Latent Pathogen of Apple Fruit Ring Rot in China.</title>
        <authorList>
            <person name="Yu C."/>
            <person name="Diao Y."/>
            <person name="Lu Q."/>
            <person name="Zhao J."/>
            <person name="Cui S."/>
            <person name="Peng C."/>
            <person name="He B."/>
            <person name="Liu H."/>
        </authorList>
    </citation>
    <scope>NUCLEOTIDE SEQUENCE [LARGE SCALE GENOMIC DNA]</scope>
    <source>
        <strain evidence="1">Sdau11-99</strain>
    </source>
</reference>
<protein>
    <submittedName>
        <fullName evidence="1">Uncharacterized protein</fullName>
    </submittedName>
</protein>
<organism evidence="1 2">
    <name type="scientific">Botryosphaeria dothidea</name>
    <dbReference type="NCBI Taxonomy" id="55169"/>
    <lineage>
        <taxon>Eukaryota</taxon>
        <taxon>Fungi</taxon>
        <taxon>Dikarya</taxon>
        <taxon>Ascomycota</taxon>
        <taxon>Pezizomycotina</taxon>
        <taxon>Dothideomycetes</taxon>
        <taxon>Dothideomycetes incertae sedis</taxon>
        <taxon>Botryosphaeriales</taxon>
        <taxon>Botryosphaeriaceae</taxon>
        <taxon>Botryosphaeria</taxon>
    </lineage>
</organism>
<dbReference type="CDD" id="cd00085">
    <property type="entry name" value="HNHc"/>
    <property type="match status" value="1"/>
</dbReference>
<dbReference type="PANTHER" id="PTHR37827">
    <property type="entry name" value="TUDOR DOMAIN-CONTAINING PROTEIN"/>
    <property type="match status" value="1"/>
</dbReference>
<dbReference type="PANTHER" id="PTHR37827:SF1">
    <property type="entry name" value="HNH DOMAIN-CONTAINING PROTEIN"/>
    <property type="match status" value="1"/>
</dbReference>
<dbReference type="InterPro" id="IPR003615">
    <property type="entry name" value="HNH_nuc"/>
</dbReference>
<name>A0A8H4N7V6_9PEZI</name>
<dbReference type="EMBL" id="WWBZ02000040">
    <property type="protein sequence ID" value="KAF4305892.1"/>
    <property type="molecule type" value="Genomic_DNA"/>
</dbReference>
<sequence length="258" mass="29238">MIPAEEEPNFSTFRDCLSEPVIRKLAVQPPKATKRRAAKERKNAIKPVYPKVIQDDERQSNDAEELGEFIEYLALETFPSLPDDLRTLSYSATQTDPSLTTKYADPLPPTALDALLAPIPTSVPDSLISYNLLPDATSLPTLLGPVLGAYIAATTAPPPVWAQTRASACELCERDWVPLTYHHLIPRQAHAKVIKRGWAEEWELNKVAWLCRACHSYVHSVASNEELAREWASVEKLMERQDVQKWVKWVSRVRWKTR</sequence>
<dbReference type="Proteomes" id="UP000572817">
    <property type="component" value="Unassembled WGS sequence"/>
</dbReference>
<gene>
    <name evidence="1" type="ORF">GTA08_BOTSDO06741</name>
</gene>
<proteinExistence type="predicted"/>
<comment type="caution">
    <text evidence="1">The sequence shown here is derived from an EMBL/GenBank/DDBJ whole genome shotgun (WGS) entry which is preliminary data.</text>
</comment>
<evidence type="ECO:0000313" key="1">
    <source>
        <dbReference type="EMBL" id="KAF4305892.1"/>
    </source>
</evidence>
<keyword evidence="2" id="KW-1185">Reference proteome</keyword>
<evidence type="ECO:0000313" key="2">
    <source>
        <dbReference type="Proteomes" id="UP000572817"/>
    </source>
</evidence>
<accession>A0A8H4N7V6</accession>
<dbReference type="AlphaFoldDB" id="A0A8H4N7V6"/>